<organism evidence="1 2">
    <name type="scientific">Phlebia brevispora</name>
    <dbReference type="NCBI Taxonomy" id="194682"/>
    <lineage>
        <taxon>Eukaryota</taxon>
        <taxon>Fungi</taxon>
        <taxon>Dikarya</taxon>
        <taxon>Basidiomycota</taxon>
        <taxon>Agaricomycotina</taxon>
        <taxon>Agaricomycetes</taxon>
        <taxon>Polyporales</taxon>
        <taxon>Meruliaceae</taxon>
        <taxon>Phlebia</taxon>
    </lineage>
</organism>
<sequence length="1288" mass="144345">MGQPAEIYAKQLSSYSYGYPLWFPDAISTAGEPQLGDVGYINNGRFLRLFNITVGPGHPWNRRYGVPHNFTPLCLPEEYTLDEPRYLTPNLFQSRSVKTTRTAAQLAIEGPAYAQLGLSFQFECANNHGAFLALHRTAGRKSILNTSTLEAYISRKHRTWHDFTTDRGLKCQPSDVICLSGWVKTSEWTVAAFLKDEQGFACSVQGQITPSATIGCNVCVTESREMSVIYHSGPERIVPPSSSDPSIPSTSSTPPTEKADQTIFIEFYKVRYRKFVAPKAFKAAAGPHHLPDPYQDTEDAAPVSASDHSSDESLDLEMVPSRIAPNTPLDDVLDYLLEGPLPEDLPAFLRNSAVKVTLPQSVEKVVKLARISGASESDHMDLDSNLHAGFLPHAQHLSGMQSSSTAAVQDSQLVEQDCAISDICDVDVFPSSVPEASTGQLQNVEQGMRSPLYREVVQLKEHHEEEAGFRELDRKGVTTEQIKMKPLGACARCKLLKMKCDFRGNADVCRRCSATGHECIVPGQVTRKPPQKREHLLSTVYQQAEEIKRLKAQLEEVNRKIPEAEAHEQYAPSLCYTATTDSSPEVEGSDSLSVSSCAVDIVDSEMGDWLDDKQWVPDAYEMSHDMSYMGGKVTMLEMLMEESEEEEDTGDGPSLEVADEVEIEVKREAEEIKVSRTDEGSNVKKHIRLRSAVSGGDQSMEIASDMAPFGLFGKQELHEDRSSWHMKHEDEVVMLDDSRFAGGPAVERPIDDSYRLPPILRDGLITPVEGEKLFQIFLDYMNPSLNLLDPELYTSQTTFWRSPFLFTVVCGTASRYYASRPQLYQHAMHYAKLAAGVSLIQDEKNIETVQAYLLLSLYPVPSRKWEDERSWIYLGTAIRVATSLNLQYPVDAKSSDKLHPREILNRTRTWLNCYNLDRSMGSQYGKATIIDNSDYVANHSDQWWNSSSYNLKGSDIHIAACTAALTVLGRFRAKVHNDTSNPTGFNKHLDMASFAAETDDELTRLWEVWMARIHEHADVDDLRTNFRTGLLRLNYSYARMSVLSFGFQYAFGKQSMAQDLMLLQRCLHAATDVLNVVLQDIAIADQKIFLKHGPEPQSVFVTFACSFLIKLLHPKYNSYIGEDKRIEIRERVTQIVGLFSSPEVAIDDRHGPKLYARFLQRLLETPEVTLDWQRTGAKSRPPATRKLHGPLAVTPPRQSMSELDSASMSAEPEYRQQSEVEGPYRTANSIRVIDPSSMSIDGYDPYDSVARLLPYDDSLHALQCAGYQEEGSVPGFTWMNSLDDFSMS</sequence>
<comment type="caution">
    <text evidence="1">The sequence shown here is derived from an EMBL/GenBank/DDBJ whole genome shotgun (WGS) entry which is preliminary data.</text>
</comment>
<name>A0ACC1T6T2_9APHY</name>
<dbReference type="EMBL" id="JANHOG010000435">
    <property type="protein sequence ID" value="KAJ3554389.1"/>
    <property type="molecule type" value="Genomic_DNA"/>
</dbReference>
<accession>A0ACC1T6T2</accession>
<keyword evidence="2" id="KW-1185">Reference proteome</keyword>
<gene>
    <name evidence="1" type="ORF">NM688_g3138</name>
</gene>
<protein>
    <submittedName>
        <fullName evidence="1">Uncharacterized protein</fullName>
    </submittedName>
</protein>
<dbReference type="Proteomes" id="UP001148662">
    <property type="component" value="Unassembled WGS sequence"/>
</dbReference>
<evidence type="ECO:0000313" key="2">
    <source>
        <dbReference type="Proteomes" id="UP001148662"/>
    </source>
</evidence>
<reference evidence="1" key="1">
    <citation type="submission" date="2022-07" db="EMBL/GenBank/DDBJ databases">
        <title>Genome Sequence of Phlebia brevispora.</title>
        <authorList>
            <person name="Buettner E."/>
        </authorList>
    </citation>
    <scope>NUCLEOTIDE SEQUENCE</scope>
    <source>
        <strain evidence="1">MPL23</strain>
    </source>
</reference>
<evidence type="ECO:0000313" key="1">
    <source>
        <dbReference type="EMBL" id="KAJ3554389.1"/>
    </source>
</evidence>
<proteinExistence type="predicted"/>